<name>A0ABQ5XP06_9GAMM</name>
<comment type="caution">
    <text evidence="1">The sequence shown here is derived from an EMBL/GenBank/DDBJ whole genome shotgun (WGS) entry which is preliminary data.</text>
</comment>
<reference evidence="2" key="1">
    <citation type="journal article" date="2019" name="Int. J. Syst. Evol. Microbiol.">
        <title>The Global Catalogue of Microorganisms (GCM) 10K type strain sequencing project: providing services to taxonomists for standard genome sequencing and annotation.</title>
        <authorList>
            <consortium name="The Broad Institute Genomics Platform"/>
            <consortium name="The Broad Institute Genome Sequencing Center for Infectious Disease"/>
            <person name="Wu L."/>
            <person name="Ma J."/>
        </authorList>
    </citation>
    <scope>NUCLEOTIDE SEQUENCE [LARGE SCALE GENOMIC DNA]</scope>
    <source>
        <strain evidence="2">NBRC 111980</strain>
    </source>
</reference>
<dbReference type="Gene3D" id="3.40.50.300">
    <property type="entry name" value="P-loop containing nucleotide triphosphate hydrolases"/>
    <property type="match status" value="1"/>
</dbReference>
<dbReference type="Proteomes" id="UP001156670">
    <property type="component" value="Unassembled WGS sequence"/>
</dbReference>
<dbReference type="EMBL" id="BSOB01000018">
    <property type="protein sequence ID" value="GLQ93427.1"/>
    <property type="molecule type" value="Genomic_DNA"/>
</dbReference>
<accession>A0ABQ5XP06</accession>
<proteinExistence type="predicted"/>
<dbReference type="RefSeq" id="WP_284321140.1">
    <property type="nucleotide sequence ID" value="NZ_BSOB01000018.1"/>
</dbReference>
<dbReference type="InterPro" id="IPR027417">
    <property type="entry name" value="P-loop_NTPase"/>
</dbReference>
<gene>
    <name evidence="1" type="ORF">GCM10007901_23780</name>
</gene>
<evidence type="ECO:0000313" key="1">
    <source>
        <dbReference type="EMBL" id="GLQ93427.1"/>
    </source>
</evidence>
<organism evidence="1 2">
    <name type="scientific">Dyella acidisoli</name>
    <dbReference type="NCBI Taxonomy" id="1867834"/>
    <lineage>
        <taxon>Bacteria</taxon>
        <taxon>Pseudomonadati</taxon>
        <taxon>Pseudomonadota</taxon>
        <taxon>Gammaproteobacteria</taxon>
        <taxon>Lysobacterales</taxon>
        <taxon>Rhodanobacteraceae</taxon>
        <taxon>Dyella</taxon>
    </lineage>
</organism>
<sequence>MSIALISLMISGPDKADAIIDFRSFATLVRGPSDTGKSYIRDCLWYLLGGDKVPKALPQAVGYGQMVLTVVSDGQSFEIVRGLEGGEAHIRQVFVDASGFARNEPIDEDLNDFLVRLSGAQGKELLRSKSKKGAVTSGDFRHWFLLSQPHMISEEVTSGVGVNATQRTAAFHLFLTGSDDSAIQVAKTNAERERISGQITGAELSLARINAEIPSELERDDVAQSLERVDAALGAMSRQYEARAAALKELRASILPTAAALQSATTSLEHSRSMVERFELLDKKYRSDIERLGATWEGVSMFQALEEVDCPLCGTPASEQLDPQHLKQGAQDNYRRALKAEATKIQSLRAGLSGALVRERERVAQLDVQVAGLKRRLSHLEGLETAKLNETKVEFTAEPKTLALRRSELSEILSKMDEMTRLRAEIDRLTKSKRRSKVELSRNVGDEGKVVAEYAKDLLHAWGFTSIETVALDVGECDLVIDGRARLSFGAGKRAIFLTAMTVALMQHAMTEGYPHIGFVVIDSPLKSYADPKSAEVREVPVRTVTDNFYDWLATWKGKGQIVILENQDISASTASTLRPIEFSGVDGQGRYGFYPLRE</sequence>
<evidence type="ECO:0008006" key="3">
    <source>
        <dbReference type="Google" id="ProtNLM"/>
    </source>
</evidence>
<evidence type="ECO:0000313" key="2">
    <source>
        <dbReference type="Proteomes" id="UP001156670"/>
    </source>
</evidence>
<protein>
    <recommendedName>
        <fullName evidence="3">Rad50/SbcC-type AAA domain-containing protein</fullName>
    </recommendedName>
</protein>
<keyword evidence="2" id="KW-1185">Reference proteome</keyword>